<comment type="caution">
    <text evidence="1">The sequence shown here is derived from an EMBL/GenBank/DDBJ whole genome shotgun (WGS) entry which is preliminary data.</text>
</comment>
<proteinExistence type="predicted"/>
<gene>
    <name evidence="1" type="ORF">N3K66_008959</name>
</gene>
<protein>
    <submittedName>
        <fullName evidence="1">Uncharacterized protein</fullName>
    </submittedName>
</protein>
<name>A0ACC0UPM5_9HYPO</name>
<dbReference type="Proteomes" id="UP001163324">
    <property type="component" value="Chromosome 10"/>
</dbReference>
<organism evidence="1 2">
    <name type="scientific">Trichothecium roseum</name>
    <dbReference type="NCBI Taxonomy" id="47278"/>
    <lineage>
        <taxon>Eukaryota</taxon>
        <taxon>Fungi</taxon>
        <taxon>Dikarya</taxon>
        <taxon>Ascomycota</taxon>
        <taxon>Pezizomycotina</taxon>
        <taxon>Sordariomycetes</taxon>
        <taxon>Hypocreomycetidae</taxon>
        <taxon>Hypocreales</taxon>
        <taxon>Hypocreales incertae sedis</taxon>
        <taxon>Trichothecium</taxon>
    </lineage>
</organism>
<accession>A0ACC0UPM5</accession>
<evidence type="ECO:0000313" key="1">
    <source>
        <dbReference type="EMBL" id="KAI9896059.1"/>
    </source>
</evidence>
<sequence>MKRYKLVIEMGDSDGPGTGGKKRSSQRTTPSGSPKSDRSLKSRPEATENDATNEQNQGLLHGNTQIDPGGSDEDGEFSASSVTFSETSSFQTSLDDEGLGDEDDDSDGSMSVRTSIYEHSYANGRRYHRYRHGRYPIPNDETEQTREDILHTMMLEATDGRLYYSPLDEDRVQKIIDLGTGTGLWAIEMGEMFPGADIMGLDLSPIQPPWVPPNVKFYVDDVEASWLNGDNFDFVHLRNMVPILKDPVKVLRQALEHMRPGAWVELQDVDGDVHTDDNSVPEDWPLKRFTEYLLKAFAEFGTDAHAAVFGGQYLRDAGFINIRHNYIKLPYGTWPKDKVMRLVGMYYRTACEEFFPAVGAMHFPLLGWTRPEIEVFFAECRKSMRDPAVHAYGKMHFWSGQKPPED</sequence>
<keyword evidence="2" id="KW-1185">Reference proteome</keyword>
<dbReference type="EMBL" id="CM047949">
    <property type="protein sequence ID" value="KAI9896059.1"/>
    <property type="molecule type" value="Genomic_DNA"/>
</dbReference>
<evidence type="ECO:0000313" key="2">
    <source>
        <dbReference type="Proteomes" id="UP001163324"/>
    </source>
</evidence>
<reference evidence="1" key="1">
    <citation type="submission" date="2022-10" db="EMBL/GenBank/DDBJ databases">
        <title>Complete Genome of Trichothecium roseum strain YXFP-22015, a Plant Pathogen Isolated from Citrus.</title>
        <authorList>
            <person name="Wang Y."/>
            <person name="Zhu L."/>
        </authorList>
    </citation>
    <scope>NUCLEOTIDE SEQUENCE</scope>
    <source>
        <strain evidence="1">YXFP-22015</strain>
    </source>
</reference>